<gene>
    <name evidence="4" type="ORF">IFM53868_07042</name>
</gene>
<sequence length="401" mass="44620">MDPRRNPLGELEKAFVRSLEDGTWPGAVVAATNKSGSFYYAKAFGKDDCGSGGRPLELSSIMAIASMTKLLTSIAALQLVEQKLIDLDKDISSLIPTLGGQEVLYGWDEAGQPLTHKRTNAITLRNLLTHSSGASYDMSNSELARFTAYRGRRINQGATVDERFGYPLVFEPDTAWEYGTGIDWVGQLIEHLTGQTLEIYMKRHIWEPLEIERMSFWPSSIPGGNGRVKMAVRGPASGLPTPLKQPFLTEGVSECFGGQGVYASMEDYLKVLRSILADDGKLLKSESTALMFQSQLVPASRDALQKHIKNPDPASSFIGIYDNNRLYDWGFGGMLTLENEPSGRRKNTLFWSGKPNLFWFIDRESDLCGVLGTQFLPPCDEKVSKMLEIFETFVFEARRDT</sequence>
<feature type="domain" description="Beta-lactamase-related" evidence="3">
    <location>
        <begin position="14"/>
        <end position="377"/>
    </location>
</feature>
<evidence type="ECO:0000256" key="2">
    <source>
        <dbReference type="ARBA" id="ARBA00022801"/>
    </source>
</evidence>
<dbReference type="InterPro" id="IPR050789">
    <property type="entry name" value="Diverse_Enzym_Activities"/>
</dbReference>
<organism evidence="4 5">
    <name type="scientific">Aspergillus udagawae</name>
    <dbReference type="NCBI Taxonomy" id="91492"/>
    <lineage>
        <taxon>Eukaryota</taxon>
        <taxon>Fungi</taxon>
        <taxon>Dikarya</taxon>
        <taxon>Ascomycota</taxon>
        <taxon>Pezizomycotina</taxon>
        <taxon>Eurotiomycetes</taxon>
        <taxon>Eurotiomycetidae</taxon>
        <taxon>Eurotiales</taxon>
        <taxon>Aspergillaceae</taxon>
        <taxon>Aspergillus</taxon>
        <taxon>Aspergillus subgen. Fumigati</taxon>
    </lineage>
</organism>
<name>A0ABQ1B3F7_9EURO</name>
<protein>
    <recommendedName>
        <fullName evidence="3">Beta-lactamase-related domain-containing protein</fullName>
    </recommendedName>
</protein>
<comment type="similarity">
    <text evidence="1">Belongs to the class-A beta-lactamase family.</text>
</comment>
<keyword evidence="2" id="KW-0378">Hydrolase</keyword>
<evidence type="ECO:0000259" key="3">
    <source>
        <dbReference type="Pfam" id="PF00144"/>
    </source>
</evidence>
<dbReference type="EMBL" id="BLKG01000087">
    <property type="protein sequence ID" value="GFF93013.1"/>
    <property type="molecule type" value="Genomic_DNA"/>
</dbReference>
<accession>A0ABQ1B3F7</accession>
<dbReference type="Proteomes" id="UP000465266">
    <property type="component" value="Unassembled WGS sequence"/>
</dbReference>
<dbReference type="InterPro" id="IPR001466">
    <property type="entry name" value="Beta-lactam-related"/>
</dbReference>
<dbReference type="PANTHER" id="PTHR43283">
    <property type="entry name" value="BETA-LACTAMASE-RELATED"/>
    <property type="match status" value="1"/>
</dbReference>
<comment type="caution">
    <text evidence="4">The sequence shown here is derived from an EMBL/GenBank/DDBJ whole genome shotgun (WGS) entry which is preliminary data.</text>
</comment>
<keyword evidence="5" id="KW-1185">Reference proteome</keyword>
<dbReference type="Pfam" id="PF00144">
    <property type="entry name" value="Beta-lactamase"/>
    <property type="match status" value="1"/>
</dbReference>
<reference evidence="4 5" key="1">
    <citation type="submission" date="2020-01" db="EMBL/GenBank/DDBJ databases">
        <title>Draft genome sequence of Aspergillus udagawae IFM 53868.</title>
        <authorList>
            <person name="Takahashi H."/>
            <person name="Yaguchi T."/>
        </authorList>
    </citation>
    <scope>NUCLEOTIDE SEQUENCE [LARGE SCALE GENOMIC DNA]</scope>
    <source>
        <strain evidence="4 5">IFM 53868</strain>
    </source>
</reference>
<evidence type="ECO:0000313" key="5">
    <source>
        <dbReference type="Proteomes" id="UP000465266"/>
    </source>
</evidence>
<dbReference type="Gene3D" id="3.40.710.10">
    <property type="entry name" value="DD-peptidase/beta-lactamase superfamily"/>
    <property type="match status" value="1"/>
</dbReference>
<dbReference type="PANTHER" id="PTHR43283:SF17">
    <property type="entry name" value="(LOVD), PUTATIVE (AFU_ORTHOLOGUE AFUA_5G00920)-RELATED"/>
    <property type="match status" value="1"/>
</dbReference>
<evidence type="ECO:0000313" key="4">
    <source>
        <dbReference type="EMBL" id="GFF93013.1"/>
    </source>
</evidence>
<proteinExistence type="inferred from homology"/>
<dbReference type="InterPro" id="IPR012338">
    <property type="entry name" value="Beta-lactam/transpept-like"/>
</dbReference>
<evidence type="ECO:0000256" key="1">
    <source>
        <dbReference type="ARBA" id="ARBA00009009"/>
    </source>
</evidence>
<dbReference type="SUPFAM" id="SSF56601">
    <property type="entry name" value="beta-lactamase/transpeptidase-like"/>
    <property type="match status" value="1"/>
</dbReference>